<comment type="subcellular location">
    <subcellularLocation>
        <location evidence="1">Membrane</location>
        <topology evidence="1">Multi-pass membrane protein</topology>
    </subcellularLocation>
</comment>
<sequence>MLLYTKELVAPRAQFRRGLLRFKRHPVREKYGRMVCHLFAHSTIHGMQHVSAERRPRVRFFWLMVVLLATISFLVMFSVLDHHHNEQQLVSIVETTQLPVYKIEFPAVAICPWNHVNWLRASRAAERFLPHNTDAYAREAFHQLLIGMEQMTFGKFESLAEVSKRNLSSLAHLSIRKLASYLAYRCDELFEPGSCIFDETSYDCCDLFVPEYTENGQCLVFNSLISENSRKKKLFNEFYPLKLSTAGEGSGLQFVLRMNDSFLRAGTEVPFAMNLMIKEPNEWSPHKRYHLYSNTENLVSIDPMMVQTSTNTNKMHPKKRRCYFDNERNPNFPLTDMPYSRSNCIAACLQSSVLYHCRCTMPLFLPSIGYTRECSVLDFPCLYSHRDVFGYVKVDDQELYINDSRRGQFCMCPHSCNTKSYYTYLNVRQFIQPNTTERRQRRISADIYYGRRVLTKIVTRLQYTFHDWVASFGGILGLYVGASALSFAELAHVLGQLLWSLFEDLCASFKTNKLRVNNI</sequence>
<dbReference type="GO" id="GO:0005886">
    <property type="term" value="C:plasma membrane"/>
    <property type="evidence" value="ECO:0007669"/>
    <property type="project" value="EnsemblMetazoa"/>
</dbReference>
<keyword evidence="9 13" id="KW-0472">Membrane</keyword>
<keyword evidence="6 13" id="KW-1133">Transmembrane helix</keyword>
<evidence type="ECO:0000256" key="2">
    <source>
        <dbReference type="ARBA" id="ARBA00007193"/>
    </source>
</evidence>
<gene>
    <name evidence="14" type="primary">Dgri\GH18908</name>
    <name evidence="14" type="ORF">Dgri_GH18908</name>
</gene>
<evidence type="ECO:0000256" key="4">
    <source>
        <dbReference type="ARBA" id="ARBA00022461"/>
    </source>
</evidence>
<dbReference type="Gene3D" id="1.10.287.770">
    <property type="entry name" value="YojJ-like"/>
    <property type="match status" value="1"/>
</dbReference>
<evidence type="ECO:0000256" key="8">
    <source>
        <dbReference type="ARBA" id="ARBA00023065"/>
    </source>
</evidence>
<dbReference type="AlphaFoldDB" id="B4JGU8"/>
<keyword evidence="7" id="KW-0915">Sodium</keyword>
<dbReference type="Gene3D" id="2.60.470.10">
    <property type="entry name" value="Acid-sensing ion channels like domains"/>
    <property type="match status" value="1"/>
</dbReference>
<dbReference type="FunCoup" id="B4JGU8">
    <property type="interactions" value="10"/>
</dbReference>
<dbReference type="GO" id="GO:0034706">
    <property type="term" value="C:sodium channel complex"/>
    <property type="evidence" value="ECO:0007669"/>
    <property type="project" value="EnsemblMetazoa"/>
</dbReference>
<evidence type="ECO:0000256" key="5">
    <source>
        <dbReference type="ARBA" id="ARBA00022692"/>
    </source>
</evidence>
<accession>B4JGU8</accession>
<proteinExistence type="inferred from homology"/>
<dbReference type="OMA" id="QTYLNVR"/>
<name>B4JGU8_DROGR</name>
<evidence type="ECO:0000256" key="11">
    <source>
        <dbReference type="ARBA" id="ARBA00023303"/>
    </source>
</evidence>
<dbReference type="GO" id="GO:0015280">
    <property type="term" value="F:ligand-gated sodium channel activity"/>
    <property type="evidence" value="ECO:0007669"/>
    <property type="project" value="TreeGrafter"/>
</dbReference>
<dbReference type="EMBL" id="CH916369">
    <property type="protein sequence ID" value="EDV92702.1"/>
    <property type="molecule type" value="Genomic_DNA"/>
</dbReference>
<keyword evidence="11 12" id="KW-0407">Ion channel</keyword>
<dbReference type="HOGENOM" id="CLU_024950_3_1_1"/>
<dbReference type="GO" id="GO:0050914">
    <property type="term" value="P:sensory perception of salty taste"/>
    <property type="evidence" value="ECO:0007669"/>
    <property type="project" value="EnsemblMetazoa"/>
</dbReference>
<dbReference type="OrthoDB" id="6021021at2759"/>
<keyword evidence="3 12" id="KW-0813">Transport</keyword>
<keyword evidence="8 12" id="KW-0406">Ion transport</keyword>
<feature type="transmembrane region" description="Helical" evidence="13">
    <location>
        <begin position="60"/>
        <end position="80"/>
    </location>
</feature>
<dbReference type="GO" id="GO:0050966">
    <property type="term" value="P:detection of mechanical stimulus involved in sensory perception of pain"/>
    <property type="evidence" value="ECO:0007669"/>
    <property type="project" value="EnsemblMetazoa"/>
</dbReference>
<evidence type="ECO:0000256" key="1">
    <source>
        <dbReference type="ARBA" id="ARBA00004141"/>
    </source>
</evidence>
<evidence type="ECO:0000256" key="9">
    <source>
        <dbReference type="ARBA" id="ARBA00023136"/>
    </source>
</evidence>
<evidence type="ECO:0000313" key="14">
    <source>
        <dbReference type="EMBL" id="EDV92702.1"/>
    </source>
</evidence>
<evidence type="ECO:0000256" key="13">
    <source>
        <dbReference type="SAM" id="Phobius"/>
    </source>
</evidence>
<dbReference type="PhylomeDB" id="B4JGU8"/>
<evidence type="ECO:0000256" key="6">
    <source>
        <dbReference type="ARBA" id="ARBA00022989"/>
    </source>
</evidence>
<protein>
    <submittedName>
        <fullName evidence="14">GH18908</fullName>
    </submittedName>
</protein>
<reference evidence="14 15" key="1">
    <citation type="journal article" date="2007" name="Nature">
        <title>Evolution of genes and genomes on the Drosophila phylogeny.</title>
        <authorList>
            <consortium name="Drosophila 12 Genomes Consortium"/>
            <person name="Clark A.G."/>
            <person name="Eisen M.B."/>
            <person name="Smith D.R."/>
            <person name="Bergman C.M."/>
            <person name="Oliver B."/>
            <person name="Markow T.A."/>
            <person name="Kaufman T.C."/>
            <person name="Kellis M."/>
            <person name="Gelbart W."/>
            <person name="Iyer V.N."/>
            <person name="Pollard D.A."/>
            <person name="Sackton T.B."/>
            <person name="Larracuente A.M."/>
            <person name="Singh N.D."/>
            <person name="Abad J.P."/>
            <person name="Abt D.N."/>
            <person name="Adryan B."/>
            <person name="Aguade M."/>
            <person name="Akashi H."/>
            <person name="Anderson W.W."/>
            <person name="Aquadro C.F."/>
            <person name="Ardell D.H."/>
            <person name="Arguello R."/>
            <person name="Artieri C.G."/>
            <person name="Barbash D.A."/>
            <person name="Barker D."/>
            <person name="Barsanti P."/>
            <person name="Batterham P."/>
            <person name="Batzoglou S."/>
            <person name="Begun D."/>
            <person name="Bhutkar A."/>
            <person name="Blanco E."/>
            <person name="Bosak S.A."/>
            <person name="Bradley R.K."/>
            <person name="Brand A.D."/>
            <person name="Brent M.R."/>
            <person name="Brooks A.N."/>
            <person name="Brown R.H."/>
            <person name="Butlin R.K."/>
            <person name="Caggese C."/>
            <person name="Calvi B.R."/>
            <person name="Bernardo de Carvalho A."/>
            <person name="Caspi A."/>
            <person name="Castrezana S."/>
            <person name="Celniker S.E."/>
            <person name="Chang J.L."/>
            <person name="Chapple C."/>
            <person name="Chatterji S."/>
            <person name="Chinwalla A."/>
            <person name="Civetta A."/>
            <person name="Clifton S.W."/>
            <person name="Comeron J.M."/>
            <person name="Costello J.C."/>
            <person name="Coyne J.A."/>
            <person name="Daub J."/>
            <person name="David R.G."/>
            <person name="Delcher A.L."/>
            <person name="Delehaunty K."/>
            <person name="Do C.B."/>
            <person name="Ebling H."/>
            <person name="Edwards K."/>
            <person name="Eickbush T."/>
            <person name="Evans J.D."/>
            <person name="Filipski A."/>
            <person name="Findeiss S."/>
            <person name="Freyhult E."/>
            <person name="Fulton L."/>
            <person name="Fulton R."/>
            <person name="Garcia A.C."/>
            <person name="Gardiner A."/>
            <person name="Garfield D.A."/>
            <person name="Garvin B.E."/>
            <person name="Gibson G."/>
            <person name="Gilbert D."/>
            <person name="Gnerre S."/>
            <person name="Godfrey J."/>
            <person name="Good R."/>
            <person name="Gotea V."/>
            <person name="Gravely B."/>
            <person name="Greenberg A.J."/>
            <person name="Griffiths-Jones S."/>
            <person name="Gross S."/>
            <person name="Guigo R."/>
            <person name="Gustafson E.A."/>
            <person name="Haerty W."/>
            <person name="Hahn M.W."/>
            <person name="Halligan D.L."/>
            <person name="Halpern A.L."/>
            <person name="Halter G.M."/>
            <person name="Han M.V."/>
            <person name="Heger A."/>
            <person name="Hillier L."/>
            <person name="Hinrichs A.S."/>
            <person name="Holmes I."/>
            <person name="Hoskins R.A."/>
            <person name="Hubisz M.J."/>
            <person name="Hultmark D."/>
            <person name="Huntley M.A."/>
            <person name="Jaffe D.B."/>
            <person name="Jagadeeshan S."/>
            <person name="Jeck W.R."/>
            <person name="Johnson J."/>
            <person name="Jones C.D."/>
            <person name="Jordan W.C."/>
            <person name="Karpen G.H."/>
            <person name="Kataoka E."/>
            <person name="Keightley P.D."/>
            <person name="Kheradpour P."/>
            <person name="Kirkness E.F."/>
            <person name="Koerich L.B."/>
            <person name="Kristiansen K."/>
            <person name="Kudrna D."/>
            <person name="Kulathinal R.J."/>
            <person name="Kumar S."/>
            <person name="Kwok R."/>
            <person name="Lander E."/>
            <person name="Langley C.H."/>
            <person name="Lapoint R."/>
            <person name="Lazzaro B.P."/>
            <person name="Lee S.J."/>
            <person name="Levesque L."/>
            <person name="Li R."/>
            <person name="Lin C.F."/>
            <person name="Lin M.F."/>
            <person name="Lindblad-Toh K."/>
            <person name="Llopart A."/>
            <person name="Long M."/>
            <person name="Low L."/>
            <person name="Lozovsky E."/>
            <person name="Lu J."/>
            <person name="Luo M."/>
            <person name="Machado C.A."/>
            <person name="Makalowski W."/>
            <person name="Marzo M."/>
            <person name="Matsuda M."/>
            <person name="Matzkin L."/>
            <person name="McAllister B."/>
            <person name="McBride C.S."/>
            <person name="McKernan B."/>
            <person name="McKernan K."/>
            <person name="Mendez-Lago M."/>
            <person name="Minx P."/>
            <person name="Mollenhauer M.U."/>
            <person name="Montooth K."/>
            <person name="Mount S.M."/>
            <person name="Mu X."/>
            <person name="Myers E."/>
            <person name="Negre B."/>
            <person name="Newfeld S."/>
            <person name="Nielsen R."/>
            <person name="Noor M.A."/>
            <person name="O'Grady P."/>
            <person name="Pachter L."/>
            <person name="Papaceit M."/>
            <person name="Parisi M.J."/>
            <person name="Parisi M."/>
            <person name="Parts L."/>
            <person name="Pedersen J.S."/>
            <person name="Pesole G."/>
            <person name="Phillippy A.M."/>
            <person name="Ponting C.P."/>
            <person name="Pop M."/>
            <person name="Porcelli D."/>
            <person name="Powell J.R."/>
            <person name="Prohaska S."/>
            <person name="Pruitt K."/>
            <person name="Puig M."/>
            <person name="Quesneville H."/>
            <person name="Ram K.R."/>
            <person name="Rand D."/>
            <person name="Rasmussen M.D."/>
            <person name="Reed L.K."/>
            <person name="Reenan R."/>
            <person name="Reily A."/>
            <person name="Remington K.A."/>
            <person name="Rieger T.T."/>
            <person name="Ritchie M.G."/>
            <person name="Robin C."/>
            <person name="Rogers Y.H."/>
            <person name="Rohde C."/>
            <person name="Rozas J."/>
            <person name="Rubenfield M.J."/>
            <person name="Ruiz A."/>
            <person name="Russo S."/>
            <person name="Salzberg S.L."/>
            <person name="Sanchez-Gracia A."/>
            <person name="Saranga D.J."/>
            <person name="Sato H."/>
            <person name="Schaeffer S.W."/>
            <person name="Schatz M.C."/>
            <person name="Schlenke T."/>
            <person name="Schwartz R."/>
            <person name="Segarra C."/>
            <person name="Singh R.S."/>
            <person name="Sirot L."/>
            <person name="Sirota M."/>
            <person name="Sisneros N.B."/>
            <person name="Smith C.D."/>
            <person name="Smith T.F."/>
            <person name="Spieth J."/>
            <person name="Stage D.E."/>
            <person name="Stark A."/>
            <person name="Stephan W."/>
            <person name="Strausberg R.L."/>
            <person name="Strempel S."/>
            <person name="Sturgill D."/>
            <person name="Sutton G."/>
            <person name="Sutton G.G."/>
            <person name="Tao W."/>
            <person name="Teichmann S."/>
            <person name="Tobari Y.N."/>
            <person name="Tomimura Y."/>
            <person name="Tsolas J.M."/>
            <person name="Valente V.L."/>
            <person name="Venter E."/>
            <person name="Venter J.C."/>
            <person name="Vicario S."/>
            <person name="Vieira F.G."/>
            <person name="Vilella A.J."/>
            <person name="Villasante A."/>
            <person name="Walenz B."/>
            <person name="Wang J."/>
            <person name="Wasserman M."/>
            <person name="Watts T."/>
            <person name="Wilson D."/>
            <person name="Wilson R.K."/>
            <person name="Wing R.A."/>
            <person name="Wolfner M.F."/>
            <person name="Wong A."/>
            <person name="Wong G.K."/>
            <person name="Wu C.I."/>
            <person name="Wu G."/>
            <person name="Yamamoto D."/>
            <person name="Yang H.P."/>
            <person name="Yang S.P."/>
            <person name="Yorke J.A."/>
            <person name="Yoshida K."/>
            <person name="Zdobnov E."/>
            <person name="Zhang P."/>
            <person name="Zhang Y."/>
            <person name="Zimin A.V."/>
            <person name="Baldwin J."/>
            <person name="Abdouelleil A."/>
            <person name="Abdulkadir J."/>
            <person name="Abebe A."/>
            <person name="Abera B."/>
            <person name="Abreu J."/>
            <person name="Acer S.C."/>
            <person name="Aftuck L."/>
            <person name="Alexander A."/>
            <person name="An P."/>
            <person name="Anderson E."/>
            <person name="Anderson S."/>
            <person name="Arachi H."/>
            <person name="Azer M."/>
            <person name="Bachantsang P."/>
            <person name="Barry A."/>
            <person name="Bayul T."/>
            <person name="Berlin A."/>
            <person name="Bessette D."/>
            <person name="Bloom T."/>
            <person name="Blye J."/>
            <person name="Boguslavskiy L."/>
            <person name="Bonnet C."/>
            <person name="Boukhgalter B."/>
            <person name="Bourzgui I."/>
            <person name="Brown A."/>
            <person name="Cahill P."/>
            <person name="Channer S."/>
            <person name="Cheshatsang Y."/>
            <person name="Chuda L."/>
            <person name="Citroen M."/>
            <person name="Collymore A."/>
            <person name="Cooke P."/>
            <person name="Costello M."/>
            <person name="D'Aco K."/>
            <person name="Daza R."/>
            <person name="De Haan G."/>
            <person name="DeGray S."/>
            <person name="DeMaso C."/>
            <person name="Dhargay N."/>
            <person name="Dooley K."/>
            <person name="Dooley E."/>
            <person name="Doricent M."/>
            <person name="Dorje P."/>
            <person name="Dorjee K."/>
            <person name="Dupes A."/>
            <person name="Elong R."/>
            <person name="Falk J."/>
            <person name="Farina A."/>
            <person name="Faro S."/>
            <person name="Ferguson D."/>
            <person name="Fisher S."/>
            <person name="Foley C.D."/>
            <person name="Franke A."/>
            <person name="Friedrich D."/>
            <person name="Gadbois L."/>
            <person name="Gearin G."/>
            <person name="Gearin C.R."/>
            <person name="Giannoukos G."/>
            <person name="Goode T."/>
            <person name="Graham J."/>
            <person name="Grandbois E."/>
            <person name="Grewal S."/>
            <person name="Gyaltsen K."/>
            <person name="Hafez N."/>
            <person name="Hagos B."/>
            <person name="Hall J."/>
            <person name="Henson C."/>
            <person name="Hollinger A."/>
            <person name="Honan T."/>
            <person name="Huard M.D."/>
            <person name="Hughes L."/>
            <person name="Hurhula B."/>
            <person name="Husby M.E."/>
            <person name="Kamat A."/>
            <person name="Kanga B."/>
            <person name="Kashin S."/>
            <person name="Khazanovich D."/>
            <person name="Kisner P."/>
            <person name="Lance K."/>
            <person name="Lara M."/>
            <person name="Lee W."/>
            <person name="Lennon N."/>
            <person name="Letendre F."/>
            <person name="LeVine R."/>
            <person name="Lipovsky A."/>
            <person name="Liu X."/>
            <person name="Liu J."/>
            <person name="Liu S."/>
            <person name="Lokyitsang T."/>
            <person name="Lokyitsang Y."/>
            <person name="Lubonja R."/>
            <person name="Lui A."/>
            <person name="MacDonald P."/>
            <person name="Magnisalis V."/>
            <person name="Maru K."/>
            <person name="Matthews C."/>
            <person name="McCusker W."/>
            <person name="McDonough S."/>
            <person name="Mehta T."/>
            <person name="Meldrim J."/>
            <person name="Meneus L."/>
            <person name="Mihai O."/>
            <person name="Mihalev A."/>
            <person name="Mihova T."/>
            <person name="Mittelman R."/>
            <person name="Mlenga V."/>
            <person name="Montmayeur A."/>
            <person name="Mulrain L."/>
            <person name="Navidi A."/>
            <person name="Naylor J."/>
            <person name="Negash T."/>
            <person name="Nguyen T."/>
            <person name="Nguyen N."/>
            <person name="Nicol R."/>
            <person name="Norbu C."/>
            <person name="Norbu N."/>
            <person name="Novod N."/>
            <person name="O'Neill B."/>
            <person name="Osman S."/>
            <person name="Markiewicz E."/>
            <person name="Oyono O.L."/>
            <person name="Patti C."/>
            <person name="Phunkhang P."/>
            <person name="Pierre F."/>
            <person name="Priest M."/>
            <person name="Raghuraman S."/>
            <person name="Rege F."/>
            <person name="Reyes R."/>
            <person name="Rise C."/>
            <person name="Rogov P."/>
            <person name="Ross K."/>
            <person name="Ryan E."/>
            <person name="Settipalli S."/>
            <person name="Shea T."/>
            <person name="Sherpa N."/>
            <person name="Shi L."/>
            <person name="Shih D."/>
            <person name="Sparrow T."/>
            <person name="Spaulding J."/>
            <person name="Stalker J."/>
            <person name="Stange-Thomann N."/>
            <person name="Stavropoulos S."/>
            <person name="Stone C."/>
            <person name="Strader C."/>
            <person name="Tesfaye S."/>
            <person name="Thomson T."/>
            <person name="Thoulutsang Y."/>
            <person name="Thoulutsang D."/>
            <person name="Topham K."/>
            <person name="Topping I."/>
            <person name="Tsamla T."/>
            <person name="Vassiliev H."/>
            <person name="Vo A."/>
            <person name="Wangchuk T."/>
            <person name="Wangdi T."/>
            <person name="Weiand M."/>
            <person name="Wilkinson J."/>
            <person name="Wilson A."/>
            <person name="Yadav S."/>
            <person name="Young G."/>
            <person name="Yu Q."/>
            <person name="Zembek L."/>
            <person name="Zhong D."/>
            <person name="Zimmer A."/>
            <person name="Zwirko Z."/>
            <person name="Jaffe D.B."/>
            <person name="Alvarez P."/>
            <person name="Brockman W."/>
            <person name="Butler J."/>
            <person name="Chin C."/>
            <person name="Gnerre S."/>
            <person name="Grabherr M."/>
            <person name="Kleber M."/>
            <person name="Mauceli E."/>
            <person name="MacCallum I."/>
        </authorList>
    </citation>
    <scope>NUCLEOTIDE SEQUENCE [LARGE SCALE GENOMIC DNA]</scope>
    <source>
        <strain evidence="15">Tucson 15287-2541.00</strain>
    </source>
</reference>
<dbReference type="GO" id="GO:0035199">
    <property type="term" value="P:salt aversion"/>
    <property type="evidence" value="ECO:0007669"/>
    <property type="project" value="EnsemblMetazoa"/>
</dbReference>
<dbReference type="PANTHER" id="PTHR11690">
    <property type="entry name" value="AMILORIDE-SENSITIVE SODIUM CHANNEL-RELATED"/>
    <property type="match status" value="1"/>
</dbReference>
<dbReference type="PANTHER" id="PTHR11690:SF300">
    <property type="entry name" value="PICKPOCKET PROTEIN 19"/>
    <property type="match status" value="1"/>
</dbReference>
<dbReference type="GO" id="GO:0160128">
    <property type="term" value="F:pH-gated monoatomic ion channel activity"/>
    <property type="evidence" value="ECO:0007669"/>
    <property type="project" value="EnsemblMetazoa"/>
</dbReference>
<keyword evidence="5 12" id="KW-0812">Transmembrane</keyword>
<evidence type="ECO:0000256" key="7">
    <source>
        <dbReference type="ARBA" id="ARBA00023053"/>
    </source>
</evidence>
<dbReference type="eggNOG" id="KOG4294">
    <property type="taxonomic scope" value="Eukaryota"/>
</dbReference>
<keyword evidence="4 12" id="KW-0894">Sodium channel</keyword>
<dbReference type="Proteomes" id="UP000001070">
    <property type="component" value="Unassembled WGS sequence"/>
</dbReference>
<dbReference type="InParanoid" id="B4JGU8"/>
<dbReference type="PROSITE" id="PS01206">
    <property type="entry name" value="ASC"/>
    <property type="match status" value="1"/>
</dbReference>
<dbReference type="InterPro" id="IPR001873">
    <property type="entry name" value="ENaC"/>
</dbReference>
<evidence type="ECO:0000256" key="12">
    <source>
        <dbReference type="RuleBase" id="RU000679"/>
    </source>
</evidence>
<evidence type="ECO:0000256" key="10">
    <source>
        <dbReference type="ARBA" id="ARBA00023201"/>
    </source>
</evidence>
<dbReference type="Pfam" id="PF00858">
    <property type="entry name" value="ASC"/>
    <property type="match status" value="1"/>
</dbReference>
<dbReference type="GO" id="GO:0009651">
    <property type="term" value="P:response to salt stress"/>
    <property type="evidence" value="ECO:0007669"/>
    <property type="project" value="EnsemblMetazoa"/>
</dbReference>
<dbReference type="GO" id="GO:0140135">
    <property type="term" value="F:mechanosensitive monoatomic cation channel activity"/>
    <property type="evidence" value="ECO:0007669"/>
    <property type="project" value="EnsemblMetazoa"/>
</dbReference>
<dbReference type="InterPro" id="IPR020903">
    <property type="entry name" value="ENaC_CS"/>
</dbReference>
<evidence type="ECO:0000256" key="3">
    <source>
        <dbReference type="ARBA" id="ARBA00022448"/>
    </source>
</evidence>
<keyword evidence="10 12" id="KW-0739">Sodium transport</keyword>
<organism evidence="15">
    <name type="scientific">Drosophila grimshawi</name>
    <name type="common">Hawaiian fruit fly</name>
    <name type="synonym">Idiomyia grimshawi</name>
    <dbReference type="NCBI Taxonomy" id="7222"/>
    <lineage>
        <taxon>Eukaryota</taxon>
        <taxon>Metazoa</taxon>
        <taxon>Ecdysozoa</taxon>
        <taxon>Arthropoda</taxon>
        <taxon>Hexapoda</taxon>
        <taxon>Insecta</taxon>
        <taxon>Pterygota</taxon>
        <taxon>Neoptera</taxon>
        <taxon>Endopterygota</taxon>
        <taxon>Diptera</taxon>
        <taxon>Brachycera</taxon>
        <taxon>Muscomorpha</taxon>
        <taxon>Ephydroidea</taxon>
        <taxon>Drosophilidae</taxon>
        <taxon>Drosophila</taxon>
        <taxon>Hawaiian Drosophila</taxon>
    </lineage>
</organism>
<dbReference type="GO" id="GO:0050968">
    <property type="term" value="P:detection of chemical stimulus involved in sensory perception of pain"/>
    <property type="evidence" value="ECO:0007669"/>
    <property type="project" value="EnsemblMetazoa"/>
</dbReference>
<evidence type="ECO:0000313" key="15">
    <source>
        <dbReference type="Proteomes" id="UP000001070"/>
    </source>
</evidence>
<keyword evidence="15" id="KW-1185">Reference proteome</keyword>
<comment type="similarity">
    <text evidence="2 12">Belongs to the amiloride-sensitive sodium channel (TC 1.A.6) family.</text>
</comment>